<dbReference type="Proteomes" id="UP000054770">
    <property type="component" value="Unassembled WGS sequence"/>
</dbReference>
<protein>
    <recommendedName>
        <fullName evidence="2">Baseplate protein J-like barrel domain-containing protein</fullName>
    </recommendedName>
</protein>
<proteinExistence type="predicted"/>
<dbReference type="NCBIfam" id="TIGR02243">
    <property type="entry name" value="putative baseplate assembly protein"/>
    <property type="match status" value="1"/>
</dbReference>
<name>A0A158IPR3_9BURK</name>
<evidence type="ECO:0000256" key="1">
    <source>
        <dbReference type="SAM" id="MobiDB-lite"/>
    </source>
</evidence>
<dbReference type="InterPro" id="IPR011749">
    <property type="entry name" value="CHP02243"/>
</dbReference>
<evidence type="ECO:0000313" key="3">
    <source>
        <dbReference type="EMBL" id="SAL58313.1"/>
    </source>
</evidence>
<organism evidence="3 4">
    <name type="scientific">Caballeronia choica</name>
    <dbReference type="NCBI Taxonomy" id="326476"/>
    <lineage>
        <taxon>Bacteria</taxon>
        <taxon>Pseudomonadati</taxon>
        <taxon>Pseudomonadota</taxon>
        <taxon>Betaproteobacteria</taxon>
        <taxon>Burkholderiales</taxon>
        <taxon>Burkholderiaceae</taxon>
        <taxon>Caballeronia</taxon>
    </lineage>
</organism>
<reference evidence="3" key="1">
    <citation type="submission" date="2016-01" db="EMBL/GenBank/DDBJ databases">
        <authorList>
            <person name="Peeters C."/>
        </authorList>
    </citation>
    <scope>NUCLEOTIDE SEQUENCE [LARGE SCALE GENOMIC DNA]</scope>
    <source>
        <strain evidence="3">LMG 22940</strain>
    </source>
</reference>
<feature type="domain" description="Baseplate protein J-like barrel" evidence="2">
    <location>
        <begin position="699"/>
        <end position="734"/>
    </location>
</feature>
<sequence length="940" mass="97875">MGCLGTAQCTCGCCAGIAQETPEPVVNRAGLSEIAYRVGDHGRFLASMQARLSSSDYPALARLSSRQSDDFSMALLDSAAVMFDVLTFYQERLANESYLRTAQQRRSVLELGALVGYRLNPGVAAQARLAFSLKPQAAAIVIPSGTQVQSVPGPGQKAQTFETIADLAARPEWSALAAQTSQGWQPARGDTSLYLAGISTQVNPGDVILIVGAERIGHPNNENWDARVVTTVAADPVNARTFIAWNEGLGAPSGTVGPTQLDPKCFVFRQRAALFGYNAVDPNLLATTDAAGKPTPITHQLVSDGSTPPVWTWANFKLGSTIDLDSAYPKVTQGSWVLLENAETFSASRSLQGRVMLYFAQAVAQVARSNFGLSAKITSVAPDTTAFFSDFVLPSTAAFAQSELLAVAPQPLFDPLYGASLAFQTRVDGLAPEQALAIQGQRQKIRIRAGVTGVQLVTDTGAVRTLAPYDILTVAAPVDYLDAGTPAALDPAGFGAALTPGAASLALIVEAEDRDGTRGVLTDSGTSAPSVSSASLERVPADKKDPMVQEIALIATGAAAVTTDRDRTTVALARNLGYCYDRATVTVNANVAMATQGASTTAILGSGSASTPNQRFTLASSPLTYLSASTPSGAVSTLQVRVDDLLWTPVASLYGAAPTARAYSAPVNDDGSTTVVFGDGVEGARLPSGQNNVRASFRVGLGVAGNVAAGAISNLIDRPLGVTGVTNPEAASGGQDPQSIADARQNVPLTALTLDRAVSLLDYRNYAASFAGVAKALASWTPNGPGKGIAITIAGVNGATVDPDSDTYGHLLQSLRTYGDPFVPITLSSYAPATFTMRIALKIAADADAAAVQAAVEAALRSRYSFANRSFGQPVSIDEIDALVQPIPGVVALEVRQLRRLGAATGWLPRLQFGRPFQITADADEILTLDPAPLAFGALP</sequence>
<evidence type="ECO:0000259" key="2">
    <source>
        <dbReference type="Pfam" id="PF04865"/>
    </source>
</evidence>
<accession>A0A158IPR3</accession>
<evidence type="ECO:0000313" key="4">
    <source>
        <dbReference type="Proteomes" id="UP000054770"/>
    </source>
</evidence>
<feature type="compositionally biased region" description="Low complexity" evidence="1">
    <location>
        <begin position="524"/>
        <end position="535"/>
    </location>
</feature>
<dbReference type="RefSeq" id="WP_160110014.1">
    <property type="nucleotide sequence ID" value="NZ_FCON02000026.1"/>
</dbReference>
<feature type="region of interest" description="Disordered" evidence="1">
    <location>
        <begin position="518"/>
        <end position="540"/>
    </location>
</feature>
<comment type="caution">
    <text evidence="3">The sequence shown here is derived from an EMBL/GenBank/DDBJ whole genome shotgun (WGS) entry which is preliminary data.</text>
</comment>
<dbReference type="InterPro" id="IPR006949">
    <property type="entry name" value="Barrel_Baseplate_J-like"/>
</dbReference>
<dbReference type="OrthoDB" id="266253at2"/>
<keyword evidence="4" id="KW-1185">Reference proteome</keyword>
<dbReference type="Pfam" id="PF04865">
    <property type="entry name" value="Baseplate_J"/>
    <property type="match status" value="1"/>
</dbReference>
<gene>
    <name evidence="3" type="ORF">AWB68_02884</name>
</gene>
<dbReference type="EMBL" id="FCON02000026">
    <property type="protein sequence ID" value="SAL58313.1"/>
    <property type="molecule type" value="Genomic_DNA"/>
</dbReference>
<dbReference type="AlphaFoldDB" id="A0A158IPR3"/>